<keyword evidence="1" id="KW-1133">Transmembrane helix</keyword>
<keyword evidence="3" id="KW-1185">Reference proteome</keyword>
<dbReference type="Gramene" id="Psat04G0372600-T2">
    <property type="protein sequence ID" value="KAI5419666.1"/>
    <property type="gene ID" value="KIW84_043726"/>
</dbReference>
<feature type="transmembrane region" description="Helical" evidence="1">
    <location>
        <begin position="79"/>
        <end position="98"/>
    </location>
</feature>
<gene>
    <name evidence="2" type="ORF">KIW84_043726</name>
</gene>
<sequence>MVLKMYLEWISTWNLSLVVSVLEGIYGIDSLVLSVNFSRGCQRNGLFIMLVFFVWGHFLRFSCYYIGGYEQGNGTFIQVALFCMLIPLKWVVFMIYFHDCKERYLEKKTDEELGKDVRVPQK</sequence>
<protein>
    <submittedName>
        <fullName evidence="2">Uncharacterized protein</fullName>
    </submittedName>
</protein>
<dbReference type="AlphaFoldDB" id="A0A9D4XEJ6"/>
<dbReference type="Proteomes" id="UP001058974">
    <property type="component" value="Chromosome 4"/>
</dbReference>
<reference evidence="2 3" key="1">
    <citation type="journal article" date="2022" name="Nat. Genet.">
        <title>Improved pea reference genome and pan-genome highlight genomic features and evolutionary characteristics.</title>
        <authorList>
            <person name="Yang T."/>
            <person name="Liu R."/>
            <person name="Luo Y."/>
            <person name="Hu S."/>
            <person name="Wang D."/>
            <person name="Wang C."/>
            <person name="Pandey M.K."/>
            <person name="Ge S."/>
            <person name="Xu Q."/>
            <person name="Li N."/>
            <person name="Li G."/>
            <person name="Huang Y."/>
            <person name="Saxena R.K."/>
            <person name="Ji Y."/>
            <person name="Li M."/>
            <person name="Yan X."/>
            <person name="He Y."/>
            <person name="Liu Y."/>
            <person name="Wang X."/>
            <person name="Xiang C."/>
            <person name="Varshney R.K."/>
            <person name="Ding H."/>
            <person name="Gao S."/>
            <person name="Zong X."/>
        </authorList>
    </citation>
    <scope>NUCLEOTIDE SEQUENCE [LARGE SCALE GENOMIC DNA]</scope>
    <source>
        <strain evidence="2 3">cv. Zhongwan 6</strain>
    </source>
</reference>
<evidence type="ECO:0000256" key="1">
    <source>
        <dbReference type="SAM" id="Phobius"/>
    </source>
</evidence>
<feature type="transmembrane region" description="Helical" evidence="1">
    <location>
        <begin position="45"/>
        <end position="67"/>
    </location>
</feature>
<evidence type="ECO:0000313" key="2">
    <source>
        <dbReference type="EMBL" id="KAI5419666.1"/>
    </source>
</evidence>
<name>A0A9D4XEJ6_PEA</name>
<dbReference type="PANTHER" id="PTHR36714:SF7">
    <property type="entry name" value="TRANSMEMBRANE PROTEIN"/>
    <property type="match status" value="1"/>
</dbReference>
<proteinExistence type="predicted"/>
<evidence type="ECO:0000313" key="3">
    <source>
        <dbReference type="Proteomes" id="UP001058974"/>
    </source>
</evidence>
<accession>A0A9D4XEJ6</accession>
<keyword evidence="1" id="KW-0812">Transmembrane</keyword>
<dbReference type="EMBL" id="JAMSHJ010000004">
    <property type="protein sequence ID" value="KAI5419666.1"/>
    <property type="molecule type" value="Genomic_DNA"/>
</dbReference>
<dbReference type="PANTHER" id="PTHR36714">
    <property type="entry name" value="T23E23.1"/>
    <property type="match status" value="1"/>
</dbReference>
<feature type="transmembrane region" description="Helical" evidence="1">
    <location>
        <begin position="12"/>
        <end position="33"/>
    </location>
</feature>
<comment type="caution">
    <text evidence="2">The sequence shown here is derived from an EMBL/GenBank/DDBJ whole genome shotgun (WGS) entry which is preliminary data.</text>
</comment>
<organism evidence="2 3">
    <name type="scientific">Pisum sativum</name>
    <name type="common">Garden pea</name>
    <name type="synonym">Lathyrus oleraceus</name>
    <dbReference type="NCBI Taxonomy" id="3888"/>
    <lineage>
        <taxon>Eukaryota</taxon>
        <taxon>Viridiplantae</taxon>
        <taxon>Streptophyta</taxon>
        <taxon>Embryophyta</taxon>
        <taxon>Tracheophyta</taxon>
        <taxon>Spermatophyta</taxon>
        <taxon>Magnoliopsida</taxon>
        <taxon>eudicotyledons</taxon>
        <taxon>Gunneridae</taxon>
        <taxon>Pentapetalae</taxon>
        <taxon>rosids</taxon>
        <taxon>fabids</taxon>
        <taxon>Fabales</taxon>
        <taxon>Fabaceae</taxon>
        <taxon>Papilionoideae</taxon>
        <taxon>50 kb inversion clade</taxon>
        <taxon>NPAAA clade</taxon>
        <taxon>Hologalegina</taxon>
        <taxon>IRL clade</taxon>
        <taxon>Fabeae</taxon>
        <taxon>Lathyrus</taxon>
    </lineage>
</organism>
<keyword evidence="1" id="KW-0472">Membrane</keyword>